<reference evidence="1" key="1">
    <citation type="submission" date="2021-06" db="EMBL/GenBank/DDBJ databases">
        <authorList>
            <person name="Kallberg Y."/>
            <person name="Tangrot J."/>
            <person name="Rosling A."/>
        </authorList>
    </citation>
    <scope>NUCLEOTIDE SEQUENCE</scope>
    <source>
        <strain evidence="1">IN212</strain>
    </source>
</reference>
<keyword evidence="2" id="KW-1185">Reference proteome</keyword>
<organism evidence="1 2">
    <name type="scientific">Racocetra fulgida</name>
    <dbReference type="NCBI Taxonomy" id="60492"/>
    <lineage>
        <taxon>Eukaryota</taxon>
        <taxon>Fungi</taxon>
        <taxon>Fungi incertae sedis</taxon>
        <taxon>Mucoromycota</taxon>
        <taxon>Glomeromycotina</taxon>
        <taxon>Glomeromycetes</taxon>
        <taxon>Diversisporales</taxon>
        <taxon>Gigasporaceae</taxon>
        <taxon>Racocetra</taxon>
    </lineage>
</organism>
<feature type="non-terminal residue" evidence="1">
    <location>
        <position position="92"/>
    </location>
</feature>
<evidence type="ECO:0000313" key="2">
    <source>
        <dbReference type="Proteomes" id="UP000789396"/>
    </source>
</evidence>
<name>A0A9N9NKM4_9GLOM</name>
<dbReference type="Proteomes" id="UP000789396">
    <property type="component" value="Unassembled WGS sequence"/>
</dbReference>
<protein>
    <submittedName>
        <fullName evidence="1">4591_t:CDS:1</fullName>
    </submittedName>
</protein>
<accession>A0A9N9NKM4</accession>
<dbReference type="EMBL" id="CAJVPZ010034460">
    <property type="protein sequence ID" value="CAG8746766.1"/>
    <property type="molecule type" value="Genomic_DNA"/>
</dbReference>
<proteinExistence type="predicted"/>
<dbReference type="AlphaFoldDB" id="A0A9N9NKM4"/>
<comment type="caution">
    <text evidence="1">The sequence shown here is derived from an EMBL/GenBank/DDBJ whole genome shotgun (WGS) entry which is preliminary data.</text>
</comment>
<evidence type="ECO:0000313" key="1">
    <source>
        <dbReference type="EMBL" id="CAG8746766.1"/>
    </source>
</evidence>
<gene>
    <name evidence="1" type="ORF">RFULGI_LOCUS13288</name>
</gene>
<sequence length="92" mass="10111">DIIDLPEVTSLSIRFSSLSISSSYWLIVLELVEQQFFTVPQPSQLHPVPHLHTDSVVDVPQQLPLAIAEGQLCKELVKTGRSRCSGSVGIID</sequence>